<proteinExistence type="predicted"/>
<feature type="compositionally biased region" description="Basic and acidic residues" evidence="1">
    <location>
        <begin position="936"/>
        <end position="954"/>
    </location>
</feature>
<evidence type="ECO:0000256" key="1">
    <source>
        <dbReference type="SAM" id="MobiDB-lite"/>
    </source>
</evidence>
<dbReference type="AlphaFoldDB" id="A0A1I6H7E1"/>
<gene>
    <name evidence="4" type="ORF">SAMN04488073_2448</name>
</gene>
<dbReference type="InterPro" id="IPR005546">
    <property type="entry name" value="Autotransporte_beta"/>
</dbReference>
<dbReference type="Gene3D" id="2.40.128.130">
    <property type="entry name" value="Autotransporter beta-domain"/>
    <property type="match status" value="1"/>
</dbReference>
<feature type="chain" id="PRO_5011436530" description="Autotransporter domain-containing protein" evidence="2">
    <location>
        <begin position="35"/>
        <end position="1252"/>
    </location>
</feature>
<reference evidence="5" key="1">
    <citation type="submission" date="2016-10" db="EMBL/GenBank/DDBJ databases">
        <authorList>
            <person name="Varghese N."/>
            <person name="Submissions S."/>
        </authorList>
    </citation>
    <scope>NUCLEOTIDE SEQUENCE [LARGE SCALE GENOMIC DNA]</scope>
    <source>
        <strain evidence="5">CGMCC 1.6294</strain>
    </source>
</reference>
<evidence type="ECO:0000313" key="5">
    <source>
        <dbReference type="Proteomes" id="UP000199290"/>
    </source>
</evidence>
<protein>
    <recommendedName>
        <fullName evidence="3">Autotransporter domain-containing protein</fullName>
    </recommendedName>
</protein>
<sequence>MVIPLNKLPSSVFFPVSKLAQAIAVAMVAMGAQATPVGDGETVTADDSSGLQYSTAGDITVTIDSSLEGDGLTLGDGSISTPSVTKDFFDPIGSFTLNIDTSGPANGVIFADDILFDSADPNDNLIINAIDDGVTFQGNVLGSFGGISPIDINLGNGAGSTVNMTVDTANNENLLIDAVIDATALSDNTSLSVTNTDGGLNGVIFGQAIGSSAALDSISLGNATNVTFNDTVNVGSGSITFNGSAAAGFANDVTGNLNFATGNTAQAFFGPDAGLTGTISAAADGEGTVFFDPAFSNTTLVSGTVGSSTQELSAVNVATSLTGGVVSTFGGRVDAQTINIVGGPGTVTFSDVLDATTINVDGTGIANFSGATTGNVIFADGNSSTVNLGSDRLLTGSVTAATAGEGTLNFAAPTGDFTLITGDIGATNGLSTVNVATTNGFTSTFGGTVAANTINLSGTGTTEFSGNATGTLNFTDSATANINADQRIIGSVTTSANGQGTLDFDQTTIDTELVSGDIGADALRLNALNVDVGSAATASFGGNVFANAININGNTGGTASFGGDVITTTMALTNAPTVAFSGSTFSGALETDLDNTGDLTFSGTNSVNGTLGVIGGNELQSITISSGETTFGNDLAAYGFTVSSGTRFRTSGALTAKAQNSFTNNGLLSLADTLTLTGGGTAELGGNTLSGIDLRSSSYTDNTVINAAAMGQVDATNPITILPNPGFTSGSLTLIDTNAGTGSADDIAKYNVADTMSVDYGVQVDANSDVILTAAARSGGSDNTDLVKELEKVFNKTSSSTEDIVSSVKKLIKYKLYSYSFTTTYRTSSSDAISLEGPSATKYLEGTTSAKLYTTTESETIHDERIITEDTELYDTMSGKESQATREEIEKLRQESAQRVQEKNADVMKAREARKQNTADDRELMQDTMNDVYEGATKKNQESKEGTDQTKPEPTEGDQGTGTNGGSSLFAASTPSFWGKVSLGDTNKDGNNGSGYDATIDNITIGYTNQIDQRRGLQSLGVSFSYTNTDMDFNTVSGDNGETDLFLAALSGSHNIGDRIYQLVDWSIGAGRSETSSQRLSSNGRLAMADYSSDVLFSDISYSVPLGFYGWLLLPKSSLSWVRVDNGGYTETGAGSDNLSIGGSRIDTFTASQSAVFTREFRLKKGALSPIFILGANYDLSTDNPNISGGLANNTARISGKGGTPERFSVDYGAGLGYTSESGSHSVKFDYSGQYKKGYDNDTVALTYNYRF</sequence>
<dbReference type="EMBL" id="FOYV01000001">
    <property type="protein sequence ID" value="SFR50352.1"/>
    <property type="molecule type" value="Genomic_DNA"/>
</dbReference>
<evidence type="ECO:0000256" key="2">
    <source>
        <dbReference type="SAM" id="SignalP"/>
    </source>
</evidence>
<feature type="signal peptide" evidence="2">
    <location>
        <begin position="1"/>
        <end position="34"/>
    </location>
</feature>
<evidence type="ECO:0000313" key="4">
    <source>
        <dbReference type="EMBL" id="SFR50352.1"/>
    </source>
</evidence>
<name>A0A1I6H7E1_9GAMM</name>
<keyword evidence="2" id="KW-0732">Signal</keyword>
<feature type="compositionally biased region" description="Basic and acidic residues" evidence="1">
    <location>
        <begin position="883"/>
        <end position="925"/>
    </location>
</feature>
<dbReference type="SUPFAM" id="SSF103515">
    <property type="entry name" value="Autotransporter"/>
    <property type="match status" value="1"/>
</dbReference>
<keyword evidence="5" id="KW-1185">Reference proteome</keyword>
<evidence type="ECO:0000259" key="3">
    <source>
        <dbReference type="PROSITE" id="PS51208"/>
    </source>
</evidence>
<feature type="region of interest" description="Disordered" evidence="1">
    <location>
        <begin position="876"/>
        <end position="971"/>
    </location>
</feature>
<feature type="domain" description="Autotransporter" evidence="3">
    <location>
        <begin position="970"/>
        <end position="1252"/>
    </location>
</feature>
<dbReference type="SMART" id="SM00869">
    <property type="entry name" value="Autotransporter"/>
    <property type="match status" value="1"/>
</dbReference>
<dbReference type="Proteomes" id="UP000199290">
    <property type="component" value="Unassembled WGS sequence"/>
</dbReference>
<organism evidence="4 5">
    <name type="scientific">Marinobacter gudaonensis</name>
    <dbReference type="NCBI Taxonomy" id="375760"/>
    <lineage>
        <taxon>Bacteria</taxon>
        <taxon>Pseudomonadati</taxon>
        <taxon>Pseudomonadota</taxon>
        <taxon>Gammaproteobacteria</taxon>
        <taxon>Pseudomonadales</taxon>
        <taxon>Marinobacteraceae</taxon>
        <taxon>Marinobacter</taxon>
    </lineage>
</organism>
<accession>A0A1I6H7E1</accession>
<dbReference type="InterPro" id="IPR036709">
    <property type="entry name" value="Autotransporte_beta_dom_sf"/>
</dbReference>
<dbReference type="PROSITE" id="PS51208">
    <property type="entry name" value="AUTOTRANSPORTER"/>
    <property type="match status" value="1"/>
</dbReference>
<dbReference type="STRING" id="375760.SAMN04488073_2448"/>